<dbReference type="AlphaFoldDB" id="A0A8C6KDS4"/>
<feature type="domain" description="Laminin G" evidence="13">
    <location>
        <begin position="34"/>
        <end position="215"/>
    </location>
</feature>
<name>A0A8C6KDS4_NOTFU</name>
<dbReference type="PROSITE" id="PS50025">
    <property type="entry name" value="LAM_G_DOMAIN"/>
    <property type="match status" value="1"/>
</dbReference>
<dbReference type="GO" id="GO:0016020">
    <property type="term" value="C:membrane"/>
    <property type="evidence" value="ECO:0007669"/>
    <property type="project" value="UniProtKB-SubCell"/>
</dbReference>
<dbReference type="GO" id="GO:0005496">
    <property type="term" value="F:steroid binding"/>
    <property type="evidence" value="ECO:0007669"/>
    <property type="project" value="Ensembl"/>
</dbReference>
<dbReference type="OrthoDB" id="6275838at2759"/>
<dbReference type="PANTHER" id="PTHR15036">
    <property type="entry name" value="PIKACHURIN-LIKE PROTEIN"/>
    <property type="match status" value="1"/>
</dbReference>
<dbReference type="EMBL" id="JAAVVJ010000001">
    <property type="protein sequence ID" value="KAF7230326.1"/>
    <property type="molecule type" value="Genomic_DNA"/>
</dbReference>
<dbReference type="Gene3D" id="2.60.120.200">
    <property type="match status" value="2"/>
</dbReference>
<dbReference type="Proteomes" id="UP000822369">
    <property type="component" value="Chromosome 1"/>
</dbReference>
<keyword evidence="5" id="KW-0677">Repeat</keyword>
<dbReference type="OMA" id="FPLMQIS"/>
<comment type="subunit">
    <text evidence="2">Homodimer.</text>
</comment>
<protein>
    <recommendedName>
        <fullName evidence="10">Sex hormone-binding globulin</fullName>
    </recommendedName>
</protein>
<keyword evidence="7" id="KW-1015">Disulfide bond</keyword>
<evidence type="ECO:0000256" key="1">
    <source>
        <dbReference type="ARBA" id="ARBA00004613"/>
    </source>
</evidence>
<evidence type="ECO:0000256" key="7">
    <source>
        <dbReference type="ARBA" id="ARBA00023157"/>
    </source>
</evidence>
<dbReference type="InterPro" id="IPR013320">
    <property type="entry name" value="ConA-like_dom_sf"/>
</dbReference>
<dbReference type="RefSeq" id="XP_015802431.1">
    <property type="nucleotide sequence ID" value="XM_015946945.3"/>
</dbReference>
<dbReference type="CTD" id="6462"/>
<evidence type="ECO:0000256" key="5">
    <source>
        <dbReference type="ARBA" id="ARBA00022737"/>
    </source>
</evidence>
<evidence type="ECO:0000256" key="9">
    <source>
        <dbReference type="ARBA" id="ARBA00037620"/>
    </source>
</evidence>
<evidence type="ECO:0000313" key="14">
    <source>
        <dbReference type="EMBL" id="KAF7230326.1"/>
    </source>
</evidence>
<accession>A0A8C6KDS4</accession>
<keyword evidence="3" id="KW-0964">Secreted</keyword>
<dbReference type="Pfam" id="PF00054">
    <property type="entry name" value="Laminin_G_1"/>
    <property type="match status" value="1"/>
</dbReference>
<dbReference type="FunFam" id="2.60.120.200:FF:000107">
    <property type="entry name" value="Sex hormone-binding globulin"/>
    <property type="match status" value="1"/>
</dbReference>
<evidence type="ECO:0000259" key="13">
    <source>
        <dbReference type="PROSITE" id="PS50025"/>
    </source>
</evidence>
<sequence length="392" mass="43247">MAIFRTAMAGGLLFIMSLMLLGRRVEGEVNGRGKTEVAGDSVVYLGQERDPWRPLIRTTVNLVEIRSIKSSFQFRTFDPEGVIFYGDTKNGEDWFILSLKDGHALMQISKEDILVSVTGGRKLNDGKWHTLEVSNKGKFVTLVVDGSPGLEVGMQSKQTQEVISGELRLALGGILVDKEKLIVELDPQMDGCVREGSWLNLSVPWEAEAEELWLCHQNIQPGSYFSGKGLAIFNTSVFSIDEDQGFRLEFWGDFSQLDGTVLSVESSQEQLMFTAVASNDTKEVVLTFKEQQFTLENTFKRLLVTFLKDSVKVAEREDESNAVTFLAGAESHPSYLTSVRGGRFAVGGLLGEGVIGSRFLTGCLEKVQVQGKDLDLDLSVKHMSVSSHSCPA</sequence>
<evidence type="ECO:0000313" key="15">
    <source>
        <dbReference type="Ensembl" id="ENSNFUP00015003448.1"/>
    </source>
</evidence>
<evidence type="ECO:0000256" key="4">
    <source>
        <dbReference type="ARBA" id="ARBA00022729"/>
    </source>
</evidence>
<dbReference type="KEGG" id="nfu:107377400"/>
<evidence type="ECO:0000256" key="11">
    <source>
        <dbReference type="PROSITE-ProRule" id="PRU00122"/>
    </source>
</evidence>
<gene>
    <name evidence="14 15" type="primary">shbg</name>
    <name evidence="14" type="ORF">G4P62_004113</name>
</gene>
<dbReference type="GeneTree" id="ENSGT00940000165567"/>
<reference evidence="15" key="3">
    <citation type="submission" date="2025-05" db="UniProtKB">
        <authorList>
            <consortium name="Ensembl"/>
        </authorList>
    </citation>
    <scope>IDENTIFICATION</scope>
</reference>
<proteinExistence type="predicted"/>
<evidence type="ECO:0000256" key="8">
    <source>
        <dbReference type="ARBA" id="ARBA00023180"/>
    </source>
</evidence>
<dbReference type="SUPFAM" id="SSF49899">
    <property type="entry name" value="Concanavalin A-like lectins/glucanases"/>
    <property type="match status" value="2"/>
</dbReference>
<evidence type="ECO:0000256" key="12">
    <source>
        <dbReference type="SAM" id="SignalP"/>
    </source>
</evidence>
<reference evidence="14" key="2">
    <citation type="submission" date="2020-03" db="EMBL/GenBank/DDBJ databases">
        <title>Intra-Species Differences in Population Size shape Life History and Genome Evolution.</title>
        <authorList>
            <person name="Willemsen D."/>
            <person name="Cui R."/>
            <person name="Valenzano D.R."/>
        </authorList>
    </citation>
    <scope>NUCLEOTIDE SEQUENCE</scope>
    <source>
        <strain evidence="14">GRZ</strain>
        <tissue evidence="14">Whole</tissue>
    </source>
</reference>
<dbReference type="InterPro" id="IPR001791">
    <property type="entry name" value="Laminin_G"/>
</dbReference>
<dbReference type="SMART" id="SM00282">
    <property type="entry name" value="LamG"/>
    <property type="match status" value="1"/>
</dbReference>
<comment type="caution">
    <text evidence="11">Lacks conserved residue(s) required for the propagation of feature annotation.</text>
</comment>
<dbReference type="GO" id="GO:0005576">
    <property type="term" value="C:extracellular region"/>
    <property type="evidence" value="ECO:0007669"/>
    <property type="project" value="UniProtKB-SubCell"/>
</dbReference>
<evidence type="ECO:0000256" key="2">
    <source>
        <dbReference type="ARBA" id="ARBA00011738"/>
    </source>
</evidence>
<keyword evidence="16" id="KW-1185">Reference proteome</keyword>
<comment type="function">
    <text evidence="9">Functions as an androgen transport protein, but may also be involved in receptor mediated processes. Each dimer binds one molecule of steroid. Specific for 5-alpha-dihydrotestosterone, testosterone, and 17-beta-estradiol. Regulates the plasma metabolic clearance rate of steroid hormones by controlling their plasma concentration.</text>
</comment>
<reference evidence="15" key="1">
    <citation type="submission" date="2014-08" db="EMBL/GenBank/DDBJ databases">
        <authorList>
            <person name="Senf B."/>
            <person name="Petzold A."/>
            <person name="Downie B.R."/>
            <person name="Koch P."/>
            <person name="Platzer M."/>
        </authorList>
    </citation>
    <scope>NUCLEOTIDE SEQUENCE [LARGE SCALE GENOMIC DNA]</scope>
    <source>
        <strain evidence="15">GRZ</strain>
    </source>
</reference>
<evidence type="ECO:0000313" key="16">
    <source>
        <dbReference type="Proteomes" id="UP000694548"/>
    </source>
</evidence>
<dbReference type="CDD" id="cd00110">
    <property type="entry name" value="LamG"/>
    <property type="match status" value="1"/>
</dbReference>
<dbReference type="Proteomes" id="UP000694548">
    <property type="component" value="Chromosome sgr04"/>
</dbReference>
<dbReference type="PANTHER" id="PTHR15036:SF49">
    <property type="entry name" value="AXOTACTIN"/>
    <property type="match status" value="1"/>
</dbReference>
<dbReference type="Ensembl" id="ENSNFUT00015003651.1">
    <property type="protein sequence ID" value="ENSNFUP00015003448.1"/>
    <property type="gene ID" value="ENSNFUG00015001748.1"/>
</dbReference>
<evidence type="ECO:0000256" key="3">
    <source>
        <dbReference type="ARBA" id="ARBA00022525"/>
    </source>
</evidence>
<feature type="signal peptide" evidence="12">
    <location>
        <begin position="1"/>
        <end position="27"/>
    </location>
</feature>
<dbReference type="GO" id="GO:0005497">
    <property type="term" value="F:androgen binding"/>
    <property type="evidence" value="ECO:0007669"/>
    <property type="project" value="Ensembl"/>
</dbReference>
<dbReference type="GeneID" id="107377400"/>
<keyword evidence="6" id="KW-0446">Lipid-binding</keyword>
<keyword evidence="4 12" id="KW-0732">Signal</keyword>
<evidence type="ECO:0000256" key="6">
    <source>
        <dbReference type="ARBA" id="ARBA00023121"/>
    </source>
</evidence>
<keyword evidence="8" id="KW-0325">Glycoprotein</keyword>
<evidence type="ECO:0000256" key="10">
    <source>
        <dbReference type="ARBA" id="ARBA00040510"/>
    </source>
</evidence>
<feature type="chain" id="PRO_5044681191" description="Sex hormone-binding globulin" evidence="12">
    <location>
        <begin position="28"/>
        <end position="392"/>
    </location>
</feature>
<comment type="subcellular location">
    <subcellularLocation>
        <location evidence="1">Secreted</location>
    </subcellularLocation>
</comment>
<dbReference type="InterPro" id="IPR050372">
    <property type="entry name" value="Neurexin-related_CASP"/>
</dbReference>
<organism evidence="15 16">
    <name type="scientific">Nothobranchius furzeri</name>
    <name type="common">Turquoise killifish</name>
    <dbReference type="NCBI Taxonomy" id="105023"/>
    <lineage>
        <taxon>Eukaryota</taxon>
        <taxon>Metazoa</taxon>
        <taxon>Chordata</taxon>
        <taxon>Craniata</taxon>
        <taxon>Vertebrata</taxon>
        <taxon>Euteleostomi</taxon>
        <taxon>Actinopterygii</taxon>
        <taxon>Neopterygii</taxon>
        <taxon>Teleostei</taxon>
        <taxon>Neoteleostei</taxon>
        <taxon>Acanthomorphata</taxon>
        <taxon>Ovalentaria</taxon>
        <taxon>Atherinomorphae</taxon>
        <taxon>Cyprinodontiformes</taxon>
        <taxon>Nothobranchiidae</taxon>
        <taxon>Nothobranchius</taxon>
    </lineage>
</organism>